<dbReference type="EMBL" id="KV784359">
    <property type="protein sequence ID" value="OEU15796.1"/>
    <property type="molecule type" value="Genomic_DNA"/>
</dbReference>
<dbReference type="SMR" id="A0A1E7FCD4"/>
<dbReference type="NCBIfam" id="NF006719">
    <property type="entry name" value="PRK09257.1"/>
    <property type="match status" value="1"/>
</dbReference>
<accession>A0A1E7FCD4</accession>
<dbReference type="EC" id="2.6.1.1" evidence="4"/>
<evidence type="ECO:0000256" key="3">
    <source>
        <dbReference type="ARBA" id="ARBA00011738"/>
    </source>
</evidence>
<proteinExistence type="inferred from homology"/>
<evidence type="ECO:0000256" key="4">
    <source>
        <dbReference type="ARBA" id="ARBA00012753"/>
    </source>
</evidence>
<comment type="subunit">
    <text evidence="3">Homodimer.</text>
</comment>
<feature type="signal peptide" evidence="9">
    <location>
        <begin position="1"/>
        <end position="17"/>
    </location>
</feature>
<dbReference type="FunFam" id="3.90.1150.10:FF:000001">
    <property type="entry name" value="Aspartate aminotransferase"/>
    <property type="match status" value="1"/>
</dbReference>
<dbReference type="FunFam" id="3.40.640.10:FF:000015">
    <property type="entry name" value="Aspartate aminotransferase"/>
    <property type="match status" value="1"/>
</dbReference>
<name>A0A1E7FCD4_9STRA</name>
<dbReference type="PRINTS" id="PR00799">
    <property type="entry name" value="TRANSAMINASE"/>
</dbReference>
<comment type="similarity">
    <text evidence="2">Belongs to the class-I pyridoxal-phosphate-dependent aminotransferase family.</text>
</comment>
<evidence type="ECO:0000256" key="7">
    <source>
        <dbReference type="ARBA" id="ARBA00022898"/>
    </source>
</evidence>
<keyword evidence="6 11" id="KW-0808">Transferase</keyword>
<gene>
    <name evidence="11" type="ORF">FRACYDRAFT_170472</name>
</gene>
<dbReference type="CDD" id="cd00609">
    <property type="entry name" value="AAT_like"/>
    <property type="match status" value="1"/>
</dbReference>
<dbReference type="SUPFAM" id="SSF53383">
    <property type="entry name" value="PLP-dependent transferases"/>
    <property type="match status" value="1"/>
</dbReference>
<dbReference type="Gene3D" id="3.40.640.10">
    <property type="entry name" value="Type I PLP-dependent aspartate aminotransferase-like (Major domain)"/>
    <property type="match status" value="1"/>
</dbReference>
<dbReference type="InterPro" id="IPR015421">
    <property type="entry name" value="PyrdxlP-dep_Trfase_major"/>
</dbReference>
<dbReference type="FunCoup" id="A0A1E7FCD4">
    <property type="interactions" value="287"/>
</dbReference>
<feature type="chain" id="PRO_5009192927" description="aspartate transaminase" evidence="9">
    <location>
        <begin position="18"/>
        <end position="452"/>
    </location>
</feature>
<keyword evidence="12" id="KW-1185">Reference proteome</keyword>
<comment type="cofactor">
    <cofactor evidence="1">
        <name>pyridoxal 5'-phosphate</name>
        <dbReference type="ChEBI" id="CHEBI:597326"/>
    </cofactor>
</comment>
<evidence type="ECO:0000256" key="5">
    <source>
        <dbReference type="ARBA" id="ARBA00022576"/>
    </source>
</evidence>
<evidence type="ECO:0000256" key="8">
    <source>
        <dbReference type="ARBA" id="ARBA00030923"/>
    </source>
</evidence>
<evidence type="ECO:0000313" key="11">
    <source>
        <dbReference type="EMBL" id="OEU15796.1"/>
    </source>
</evidence>
<dbReference type="AlphaFoldDB" id="A0A1E7FCD4"/>
<dbReference type="Gene3D" id="3.90.1150.10">
    <property type="entry name" value="Aspartate Aminotransferase, domain 1"/>
    <property type="match status" value="1"/>
</dbReference>
<protein>
    <recommendedName>
        <fullName evidence="4">aspartate transaminase</fullName>
        <ecNumber evidence="4">2.6.1.1</ecNumber>
    </recommendedName>
    <alternativeName>
        <fullName evidence="8">Transaminase A</fullName>
    </alternativeName>
</protein>
<sequence length="452" mass="49437">MMISLNIPSIFVLCTYAFCVLLSTTAFSAVSPVDASSSSKSTSLAASIDKIWNEVPEGPPDAILGIAQAFRAASEEHKVNVCVGAYRDTDGKPWVLPSVRKAEEMMLADSTQNKEYLPIEGDQAYVAKALKFAYGANAPLDRIAGVQTLSGTGACRIGGQFLADFYPNRNIYVPDPTWGNHHKIFAGCGLTVNTYRYYDRSTNRLNLEGMLKDFEDAPDGSILLLHACAHNPTGCDPTDEQWTKLLEVIKAKGHLIFFDSAYQGFASGDVEADAKALRRVVDAGFPVLLAQSFAKNFGLYGERCGTLSVVCKDADQKDILMSQLKCIIRPMYSSPPKHGSSIVRTVLSDSELTEQYYTECATMAERIQSMRTRLVDTLKEVGSTHDWSHVSEQIGMFAFTGMSADMVDELTNNYAIYLTRDGRISIAGLNDKNLEYVAKAVHAVTDGKSITS</sequence>
<dbReference type="Proteomes" id="UP000095751">
    <property type="component" value="Unassembled WGS sequence"/>
</dbReference>
<dbReference type="InParanoid" id="A0A1E7FCD4"/>
<organism evidence="11 12">
    <name type="scientific">Fragilariopsis cylindrus CCMP1102</name>
    <dbReference type="NCBI Taxonomy" id="635003"/>
    <lineage>
        <taxon>Eukaryota</taxon>
        <taxon>Sar</taxon>
        <taxon>Stramenopiles</taxon>
        <taxon>Ochrophyta</taxon>
        <taxon>Bacillariophyta</taxon>
        <taxon>Bacillariophyceae</taxon>
        <taxon>Bacillariophycidae</taxon>
        <taxon>Bacillariales</taxon>
        <taxon>Bacillariaceae</taxon>
        <taxon>Fragilariopsis</taxon>
    </lineage>
</organism>
<keyword evidence="5 11" id="KW-0032">Aminotransferase</keyword>
<dbReference type="GO" id="GO:0004069">
    <property type="term" value="F:L-aspartate:2-oxoglutarate aminotransferase activity"/>
    <property type="evidence" value="ECO:0007669"/>
    <property type="project" value="UniProtKB-EC"/>
</dbReference>
<dbReference type="PANTHER" id="PTHR11879:SF22">
    <property type="entry name" value="ASPARTATE AMINOTRANSFERASE, MITOCHONDRIAL"/>
    <property type="match status" value="1"/>
</dbReference>
<dbReference type="InterPro" id="IPR015424">
    <property type="entry name" value="PyrdxlP-dep_Trfase"/>
</dbReference>
<dbReference type="KEGG" id="fcy:FRACYDRAFT_170472"/>
<dbReference type="Pfam" id="PF00155">
    <property type="entry name" value="Aminotran_1_2"/>
    <property type="match status" value="1"/>
</dbReference>
<dbReference type="InterPro" id="IPR015422">
    <property type="entry name" value="PyrdxlP-dep_Trfase_small"/>
</dbReference>
<dbReference type="PANTHER" id="PTHR11879">
    <property type="entry name" value="ASPARTATE AMINOTRANSFERASE"/>
    <property type="match status" value="1"/>
</dbReference>
<evidence type="ECO:0000256" key="9">
    <source>
        <dbReference type="SAM" id="SignalP"/>
    </source>
</evidence>
<evidence type="ECO:0000256" key="2">
    <source>
        <dbReference type="ARBA" id="ARBA00007441"/>
    </source>
</evidence>
<feature type="non-terminal residue" evidence="11">
    <location>
        <position position="452"/>
    </location>
</feature>
<keyword evidence="9" id="KW-0732">Signal</keyword>
<dbReference type="OrthoDB" id="6752799at2759"/>
<evidence type="ECO:0000313" key="12">
    <source>
        <dbReference type="Proteomes" id="UP000095751"/>
    </source>
</evidence>
<reference evidence="11 12" key="1">
    <citation type="submission" date="2016-09" db="EMBL/GenBank/DDBJ databases">
        <title>Extensive genetic diversity and differential bi-allelic expression allows diatom success in the polar Southern Ocean.</title>
        <authorList>
            <consortium name="DOE Joint Genome Institute"/>
            <person name="Mock T."/>
            <person name="Otillar R.P."/>
            <person name="Strauss J."/>
            <person name="Dupont C."/>
            <person name="Frickenhaus S."/>
            <person name="Maumus F."/>
            <person name="Mcmullan M."/>
            <person name="Sanges R."/>
            <person name="Schmutz J."/>
            <person name="Toseland A."/>
            <person name="Valas R."/>
            <person name="Veluchamy A."/>
            <person name="Ward B.J."/>
            <person name="Allen A."/>
            <person name="Barry K."/>
            <person name="Falciatore A."/>
            <person name="Ferrante M."/>
            <person name="Fortunato A.E."/>
            <person name="Gloeckner G."/>
            <person name="Gruber A."/>
            <person name="Hipkin R."/>
            <person name="Janech M."/>
            <person name="Kroth P."/>
            <person name="Leese F."/>
            <person name="Lindquist E."/>
            <person name="Lyon B.R."/>
            <person name="Martin J."/>
            <person name="Mayer C."/>
            <person name="Parker M."/>
            <person name="Quesneville H."/>
            <person name="Raymond J."/>
            <person name="Uhlig C."/>
            <person name="Valentin K.U."/>
            <person name="Worden A.Z."/>
            <person name="Armbrust E.V."/>
            <person name="Bowler C."/>
            <person name="Green B."/>
            <person name="Moulton V."/>
            <person name="Van Oosterhout C."/>
            <person name="Grigoriev I."/>
        </authorList>
    </citation>
    <scope>NUCLEOTIDE SEQUENCE [LARGE SCALE GENOMIC DNA]</scope>
    <source>
        <strain evidence="11 12">CCMP1102</strain>
    </source>
</reference>
<dbReference type="InterPro" id="IPR004839">
    <property type="entry name" value="Aminotransferase_I/II_large"/>
</dbReference>
<evidence type="ECO:0000256" key="6">
    <source>
        <dbReference type="ARBA" id="ARBA00022679"/>
    </source>
</evidence>
<dbReference type="GO" id="GO:0030170">
    <property type="term" value="F:pyridoxal phosphate binding"/>
    <property type="evidence" value="ECO:0007669"/>
    <property type="project" value="InterPro"/>
</dbReference>
<evidence type="ECO:0000259" key="10">
    <source>
        <dbReference type="Pfam" id="PF00155"/>
    </source>
</evidence>
<keyword evidence="7" id="KW-0663">Pyridoxal phosphate</keyword>
<evidence type="ECO:0000256" key="1">
    <source>
        <dbReference type="ARBA" id="ARBA00001933"/>
    </source>
</evidence>
<dbReference type="GO" id="GO:0005739">
    <property type="term" value="C:mitochondrion"/>
    <property type="evidence" value="ECO:0007669"/>
    <property type="project" value="TreeGrafter"/>
</dbReference>
<feature type="domain" description="Aminotransferase class I/classII large" evidence="10">
    <location>
        <begin position="77"/>
        <end position="440"/>
    </location>
</feature>
<dbReference type="GO" id="GO:0006520">
    <property type="term" value="P:amino acid metabolic process"/>
    <property type="evidence" value="ECO:0007669"/>
    <property type="project" value="InterPro"/>
</dbReference>
<dbReference type="InterPro" id="IPR000796">
    <property type="entry name" value="Asp_trans"/>
</dbReference>